<dbReference type="Pfam" id="PF06963">
    <property type="entry name" value="FPN1"/>
    <property type="match status" value="1"/>
</dbReference>
<dbReference type="PANTHER" id="PTHR11660:SF53">
    <property type="entry name" value="SOLUTE CARRIER FAMILY 40 MEMBER 3, CHLOROPLASTIC"/>
    <property type="match status" value="1"/>
</dbReference>
<name>A0ABD1RGC6_9LAMI</name>
<gene>
    <name evidence="7" type="ORF">Adt_31927</name>
</gene>
<keyword evidence="2 6" id="KW-0813">Transport</keyword>
<evidence type="ECO:0000256" key="6">
    <source>
        <dbReference type="RuleBase" id="RU365065"/>
    </source>
</evidence>
<reference evidence="8" key="1">
    <citation type="submission" date="2024-07" db="EMBL/GenBank/DDBJ databases">
        <title>Two chromosome-level genome assemblies of Korean endemic species Abeliophyllum distichum and Forsythia ovata (Oleaceae).</title>
        <authorList>
            <person name="Jang H."/>
        </authorList>
    </citation>
    <scope>NUCLEOTIDE SEQUENCE [LARGE SCALE GENOMIC DNA]</scope>
</reference>
<protein>
    <recommendedName>
        <fullName evidence="6">Solute carrier family 40 member</fullName>
    </recommendedName>
</protein>
<dbReference type="InterPro" id="IPR009716">
    <property type="entry name" value="Ferroportin-1"/>
</dbReference>
<dbReference type="PANTHER" id="PTHR11660">
    <property type="entry name" value="SOLUTE CARRIER FAMILY 40 MEMBER"/>
    <property type="match status" value="1"/>
</dbReference>
<dbReference type="AlphaFoldDB" id="A0ABD1RGC6"/>
<evidence type="ECO:0000256" key="1">
    <source>
        <dbReference type="ARBA" id="ARBA00004141"/>
    </source>
</evidence>
<accession>A0ABD1RGC6</accession>
<evidence type="ECO:0000256" key="3">
    <source>
        <dbReference type="ARBA" id="ARBA00022692"/>
    </source>
</evidence>
<evidence type="ECO:0000313" key="7">
    <source>
        <dbReference type="EMBL" id="KAL2487171.1"/>
    </source>
</evidence>
<evidence type="ECO:0000256" key="4">
    <source>
        <dbReference type="ARBA" id="ARBA00022989"/>
    </source>
</evidence>
<evidence type="ECO:0000256" key="2">
    <source>
        <dbReference type="ARBA" id="ARBA00022448"/>
    </source>
</evidence>
<evidence type="ECO:0000313" key="8">
    <source>
        <dbReference type="Proteomes" id="UP001604336"/>
    </source>
</evidence>
<keyword evidence="6" id="KW-0406">Ion transport</keyword>
<keyword evidence="8" id="KW-1185">Reference proteome</keyword>
<comment type="function">
    <text evidence="6">May be involved in iron transport and iron homeostasis.</text>
</comment>
<proteinExistence type="inferred from homology"/>
<dbReference type="Pfam" id="PF20206">
    <property type="entry name" value="Tra1_ring"/>
    <property type="match status" value="1"/>
</dbReference>
<keyword evidence="5" id="KW-0472">Membrane</keyword>
<sequence>MENRPSESNIVDVEMPDSYRMFKDFYVQHDKLDENPPDGREEEIEKLLRDFEIPLYPGCSVYTKMSASVALLKHKATHGLSDAGFDELITIFHDMLPENNTLPSSFYEIKKLVGTNRPIALARANAVLSRIDLVCEVVLSWLTNQLSSGVLDRAKCPQTSCRSSCAGSTPDSQNIVGMSIEAIKHGWVEYMQQPVLPASLAYVLLYFNVVLAPGGLMPAFLTQHGIVWILASTSSWADLGVKTKTQLMAEKSVFKILLMTIIAASVEPELCDSKDEYIAHVCRHFAMIFHMDCQASQPSTSASSLGGSVLSSNTNMSSKSRNVGTVTALNFCLALRPPLLKLTPELINFLQEALQIAESDETVWVVKFMNPRVATSLNKLRTDICIVAQDIFNLFTIHSIILN</sequence>
<keyword evidence="4" id="KW-1133">Transmembrane helix</keyword>
<dbReference type="Proteomes" id="UP001604336">
    <property type="component" value="Unassembled WGS sequence"/>
</dbReference>
<comment type="similarity">
    <text evidence="6">Belongs to the ferroportin (FP) (TC 2.A.100) family. SLC40A subfamily.</text>
</comment>
<organism evidence="7 8">
    <name type="scientific">Abeliophyllum distichum</name>
    <dbReference type="NCBI Taxonomy" id="126358"/>
    <lineage>
        <taxon>Eukaryota</taxon>
        <taxon>Viridiplantae</taxon>
        <taxon>Streptophyta</taxon>
        <taxon>Embryophyta</taxon>
        <taxon>Tracheophyta</taxon>
        <taxon>Spermatophyta</taxon>
        <taxon>Magnoliopsida</taxon>
        <taxon>eudicotyledons</taxon>
        <taxon>Gunneridae</taxon>
        <taxon>Pentapetalae</taxon>
        <taxon>asterids</taxon>
        <taxon>lamiids</taxon>
        <taxon>Lamiales</taxon>
        <taxon>Oleaceae</taxon>
        <taxon>Forsythieae</taxon>
        <taxon>Abeliophyllum</taxon>
    </lineage>
</organism>
<dbReference type="GO" id="GO:0005381">
    <property type="term" value="F:iron ion transmembrane transporter activity"/>
    <property type="evidence" value="ECO:0007669"/>
    <property type="project" value="UniProtKB-UniRule"/>
</dbReference>
<evidence type="ECO:0000256" key="5">
    <source>
        <dbReference type="ARBA" id="ARBA00023136"/>
    </source>
</evidence>
<comment type="caution">
    <text evidence="7">The sequence shown here is derived from an EMBL/GenBank/DDBJ whole genome shotgun (WGS) entry which is preliminary data.</text>
</comment>
<comment type="subcellular location">
    <subcellularLocation>
        <location evidence="1 6">Membrane</location>
        <topology evidence="1 6">Multi-pass membrane protein</topology>
    </subcellularLocation>
</comment>
<keyword evidence="3" id="KW-0812">Transmembrane</keyword>
<dbReference type="GO" id="GO:0016020">
    <property type="term" value="C:membrane"/>
    <property type="evidence" value="ECO:0007669"/>
    <property type="project" value="UniProtKB-SubCell"/>
</dbReference>
<dbReference type="InterPro" id="IPR046805">
    <property type="entry name" value="Tra1_ring"/>
</dbReference>
<dbReference type="EMBL" id="JBFOLK010000009">
    <property type="protein sequence ID" value="KAL2487171.1"/>
    <property type="molecule type" value="Genomic_DNA"/>
</dbReference>